<evidence type="ECO:0000313" key="3">
    <source>
        <dbReference type="Proteomes" id="UP001209083"/>
    </source>
</evidence>
<organism evidence="2 3">
    <name type="scientific">Saxibacter everestensis</name>
    <dbReference type="NCBI Taxonomy" id="2909229"/>
    <lineage>
        <taxon>Bacteria</taxon>
        <taxon>Bacillati</taxon>
        <taxon>Actinomycetota</taxon>
        <taxon>Actinomycetes</taxon>
        <taxon>Micrococcales</taxon>
        <taxon>Brevibacteriaceae</taxon>
        <taxon>Saxibacter</taxon>
    </lineage>
</organism>
<sequence length="165" mass="17867">MNTRSTLMKALPLTLIIAAAGASLTGCDVADSLQERGNGHTKSYEFETGAEGKQAKALPAWVPDDAKQIKQVKRTTGNERIIVLTGDPKALPESCTELAKDDAPKQVDDSLDHATLKADWWEPGTETKATVACDDWSIAIDGDTIRAFVPELNVVEIEDQPTVYK</sequence>
<name>A0ABY8QU28_9MICO</name>
<reference evidence="2 3" key="1">
    <citation type="submission" date="2023-05" db="EMBL/GenBank/DDBJ databases">
        <title>Lithophilousrod everest ZFBP1038 complete genpme.</title>
        <authorList>
            <person name="Tian M."/>
        </authorList>
    </citation>
    <scope>NUCLEOTIDE SEQUENCE [LARGE SCALE GENOMIC DNA]</scope>
    <source>
        <strain evidence="2 3">ZFBP1038</strain>
    </source>
</reference>
<dbReference type="RefSeq" id="WP_349638531.1">
    <property type="nucleotide sequence ID" value="NZ_CP090958.1"/>
</dbReference>
<evidence type="ECO:0008006" key="4">
    <source>
        <dbReference type="Google" id="ProtNLM"/>
    </source>
</evidence>
<feature type="signal peptide" evidence="1">
    <location>
        <begin position="1"/>
        <end position="22"/>
    </location>
</feature>
<protein>
    <recommendedName>
        <fullName evidence="4">Lipoprotein</fullName>
    </recommendedName>
</protein>
<accession>A0ABY8QU28</accession>
<keyword evidence="3" id="KW-1185">Reference proteome</keyword>
<keyword evidence="1" id="KW-0732">Signal</keyword>
<evidence type="ECO:0000313" key="2">
    <source>
        <dbReference type="EMBL" id="WGW11741.1"/>
    </source>
</evidence>
<gene>
    <name evidence="2" type="ORF">LWF01_16845</name>
</gene>
<feature type="chain" id="PRO_5045859092" description="Lipoprotein" evidence="1">
    <location>
        <begin position="23"/>
        <end position="165"/>
    </location>
</feature>
<evidence type="ECO:0000256" key="1">
    <source>
        <dbReference type="SAM" id="SignalP"/>
    </source>
</evidence>
<dbReference type="EMBL" id="CP090958">
    <property type="protein sequence ID" value="WGW11741.1"/>
    <property type="molecule type" value="Genomic_DNA"/>
</dbReference>
<proteinExistence type="predicted"/>
<dbReference type="PROSITE" id="PS51257">
    <property type="entry name" value="PROKAR_LIPOPROTEIN"/>
    <property type="match status" value="1"/>
</dbReference>
<dbReference type="Proteomes" id="UP001209083">
    <property type="component" value="Chromosome"/>
</dbReference>